<proteinExistence type="inferred from homology"/>
<dbReference type="Gene3D" id="2.40.170.20">
    <property type="entry name" value="TonB-dependent receptor, beta-barrel domain"/>
    <property type="match status" value="1"/>
</dbReference>
<evidence type="ECO:0000259" key="8">
    <source>
        <dbReference type="Pfam" id="PF07715"/>
    </source>
</evidence>
<evidence type="ECO:0000256" key="5">
    <source>
        <dbReference type="ARBA" id="ARBA00023136"/>
    </source>
</evidence>
<dbReference type="InterPro" id="IPR023996">
    <property type="entry name" value="TonB-dep_OMP_SusC/RagA"/>
</dbReference>
<accession>A0A285ZS80</accession>
<comment type="subcellular location">
    <subcellularLocation>
        <location evidence="1 7">Cell outer membrane</location>
        <topology evidence="1 7">Multi-pass membrane protein</topology>
    </subcellularLocation>
</comment>
<dbReference type="InterPro" id="IPR012910">
    <property type="entry name" value="Plug_dom"/>
</dbReference>
<evidence type="ECO:0000256" key="1">
    <source>
        <dbReference type="ARBA" id="ARBA00004571"/>
    </source>
</evidence>
<name>A0A285ZS80_9SPHI</name>
<dbReference type="RefSeq" id="WP_097128756.1">
    <property type="nucleotide sequence ID" value="NZ_OCMT01000001.1"/>
</dbReference>
<dbReference type="Pfam" id="PF07715">
    <property type="entry name" value="Plug"/>
    <property type="match status" value="1"/>
</dbReference>
<dbReference type="NCBIfam" id="TIGR04057">
    <property type="entry name" value="SusC_RagA_signa"/>
    <property type="match status" value="1"/>
</dbReference>
<keyword evidence="4 7" id="KW-0812">Transmembrane</keyword>
<protein>
    <submittedName>
        <fullName evidence="9">TonB-linked outer membrane protein, SusC/RagA family</fullName>
    </submittedName>
</protein>
<dbReference type="OrthoDB" id="9768177at2"/>
<sequence length="1072" mass="118029">MNRTYSLLFQDVGKRTAALLIYLTLFSYSTLFAQVTPTKTPKIIGTVTGVVSGDGAAIPGATVKNKNANLTVVADANGVYKIGITGANDILTFSYLGYQNADRVVGTLKQISVTLISVANELKDVVIVGYGSQKKRDVTGAIVSISAEDIEKKAPTNVYEALQGQAAGVQVTTGSGQPGESASVVIRGISTMNNDGVGPLWVVDGVPTTNVDALNPYDIESMEVLKDAASAAIYGSRSANGVIIITTKKGSPKAPVIELRYLHSLNNLTHTMPQMNSKQYRSMQKGLTEYINGEGATLVPTAVKNVMAAQIADSLNFLLNADNDYQALVFSTAQKDQIDMSFGGGSDKLKYFIGAGYLNEEGIISNTSFNRISTRLNADYIATSKLTLGSRLTLSYGKKMGVDEGGFLNSLLSRKPNLALYYPDGTIIGTLWGANPIALDVQTNFTNIYNASFFQFAEYKFNKDLKFTTNVSGTLSLYRYNFMRPTLLSDGYLNNFGSHTSTLNYNWLNENYFNYTKSINNTHNFTGLLGFSMQSWRTEIDSYSGRNSATDAVYTQNAFAANFDLTRTGTTETAHTLASLFTRFTYNYKSRYLFTANVRADGSSRFAKDKKIGYFPSASAAWRFSDEPFMKWTKKLKITDAKFRLSYGVTGNESIGDYESILTYGIGGIYDGVAGVTAARIGVNDLGWEETAQTNVGLDLNFNNNRIVFTADYYNKATSNLLAAYEIPKEWGFNTVRKNIGSIVNKGLEFSLSGDVIKKKFVTWNIGANITFNKNKVTEIAGGIPYIFNDTWWISQGKPLGDFYGYTSNGIFAYDQSNAFTNNWEQLTPVFQTDASGQMIKDGNGKYILQNYLLGNAVYTGTVNQKKLADGTPFRGGDVNWQESPEDVNGVITDKDRTVIGNAQPDFIGGFNTNLRYKSLSLFVSAYFSIGGEIYNFAKYNLVQGSMNGLSTVPPVDFLNNFWVKQGDDVTYARPYSDRFQNARAVNSMYLEDASYVKIRTIRLTYALPAKWVSKVKLRGLSVYSYVNNAFTFTGYSGYDPEFSAYSALALGMDVNRYPRKREFGMGLNVNF</sequence>
<feature type="domain" description="TonB-dependent receptor plug" evidence="8">
    <location>
        <begin position="134"/>
        <end position="242"/>
    </location>
</feature>
<dbReference type="AlphaFoldDB" id="A0A285ZS80"/>
<dbReference type="Gene3D" id="2.170.130.10">
    <property type="entry name" value="TonB-dependent receptor, plug domain"/>
    <property type="match status" value="1"/>
</dbReference>
<dbReference type="InterPro" id="IPR039426">
    <property type="entry name" value="TonB-dep_rcpt-like"/>
</dbReference>
<dbReference type="InterPro" id="IPR023997">
    <property type="entry name" value="TonB-dep_OMP_SusC/RagA_CS"/>
</dbReference>
<evidence type="ECO:0000256" key="4">
    <source>
        <dbReference type="ARBA" id="ARBA00022692"/>
    </source>
</evidence>
<keyword evidence="2 7" id="KW-0813">Transport</keyword>
<evidence type="ECO:0000256" key="7">
    <source>
        <dbReference type="PROSITE-ProRule" id="PRU01360"/>
    </source>
</evidence>
<dbReference type="PROSITE" id="PS52016">
    <property type="entry name" value="TONB_DEPENDENT_REC_3"/>
    <property type="match status" value="1"/>
</dbReference>
<dbReference type="EMBL" id="OCMT01000001">
    <property type="protein sequence ID" value="SOD12514.1"/>
    <property type="molecule type" value="Genomic_DNA"/>
</dbReference>
<dbReference type="InterPro" id="IPR008969">
    <property type="entry name" value="CarboxyPept-like_regulatory"/>
</dbReference>
<evidence type="ECO:0000313" key="9">
    <source>
        <dbReference type="EMBL" id="SOD12514.1"/>
    </source>
</evidence>
<evidence type="ECO:0000313" key="10">
    <source>
        <dbReference type="Proteomes" id="UP000219281"/>
    </source>
</evidence>
<dbReference type="Proteomes" id="UP000219281">
    <property type="component" value="Unassembled WGS sequence"/>
</dbReference>
<organism evidence="9 10">
    <name type="scientific">Pedobacter xixiisoli</name>
    <dbReference type="NCBI Taxonomy" id="1476464"/>
    <lineage>
        <taxon>Bacteria</taxon>
        <taxon>Pseudomonadati</taxon>
        <taxon>Bacteroidota</taxon>
        <taxon>Sphingobacteriia</taxon>
        <taxon>Sphingobacteriales</taxon>
        <taxon>Sphingobacteriaceae</taxon>
        <taxon>Pedobacter</taxon>
    </lineage>
</organism>
<reference evidence="10" key="1">
    <citation type="submission" date="2017-09" db="EMBL/GenBank/DDBJ databases">
        <authorList>
            <person name="Varghese N."/>
            <person name="Submissions S."/>
        </authorList>
    </citation>
    <scope>NUCLEOTIDE SEQUENCE [LARGE SCALE GENOMIC DNA]</scope>
    <source>
        <strain evidence="10">CGMCC 1.12803</strain>
    </source>
</reference>
<keyword evidence="5 7" id="KW-0472">Membrane</keyword>
<dbReference type="GO" id="GO:0009279">
    <property type="term" value="C:cell outer membrane"/>
    <property type="evidence" value="ECO:0007669"/>
    <property type="project" value="UniProtKB-SubCell"/>
</dbReference>
<dbReference type="SUPFAM" id="SSF56935">
    <property type="entry name" value="Porins"/>
    <property type="match status" value="1"/>
</dbReference>
<dbReference type="NCBIfam" id="TIGR04056">
    <property type="entry name" value="OMP_RagA_SusC"/>
    <property type="match status" value="1"/>
</dbReference>
<keyword evidence="10" id="KW-1185">Reference proteome</keyword>
<gene>
    <name evidence="9" type="ORF">SAMN06297358_0708</name>
</gene>
<dbReference type="InterPro" id="IPR037066">
    <property type="entry name" value="Plug_dom_sf"/>
</dbReference>
<evidence type="ECO:0000256" key="3">
    <source>
        <dbReference type="ARBA" id="ARBA00022452"/>
    </source>
</evidence>
<evidence type="ECO:0000256" key="6">
    <source>
        <dbReference type="ARBA" id="ARBA00023237"/>
    </source>
</evidence>
<keyword evidence="3 7" id="KW-1134">Transmembrane beta strand</keyword>
<keyword evidence="6 7" id="KW-0998">Cell outer membrane</keyword>
<evidence type="ECO:0000256" key="2">
    <source>
        <dbReference type="ARBA" id="ARBA00022448"/>
    </source>
</evidence>
<comment type="similarity">
    <text evidence="7">Belongs to the TonB-dependent receptor family.</text>
</comment>
<dbReference type="InterPro" id="IPR036942">
    <property type="entry name" value="Beta-barrel_TonB_sf"/>
</dbReference>
<dbReference type="SUPFAM" id="SSF49464">
    <property type="entry name" value="Carboxypeptidase regulatory domain-like"/>
    <property type="match status" value="1"/>
</dbReference>